<dbReference type="PANTHER" id="PTHR19229:SF36">
    <property type="entry name" value="ATP-BINDING CASSETTE SUB-FAMILY A MEMBER 2"/>
    <property type="match status" value="1"/>
</dbReference>
<dbReference type="STRING" id="74557.A0A1V9ZD27"/>
<gene>
    <name evidence="12" type="ORF">THRCLA_07505</name>
</gene>
<feature type="transmembrane region" description="Helical" evidence="10">
    <location>
        <begin position="1132"/>
        <end position="1154"/>
    </location>
</feature>
<keyword evidence="6" id="KW-0547">Nucleotide-binding</keyword>
<comment type="caution">
    <text evidence="12">The sequence shown here is derived from an EMBL/GenBank/DDBJ whole genome shotgun (WGS) entry which is preliminary data.</text>
</comment>
<keyword evidence="13" id="KW-1185">Reference proteome</keyword>
<feature type="transmembrane region" description="Helical" evidence="10">
    <location>
        <begin position="1048"/>
        <end position="1074"/>
    </location>
</feature>
<feature type="transmembrane region" description="Helical" evidence="10">
    <location>
        <begin position="276"/>
        <end position="298"/>
    </location>
</feature>
<evidence type="ECO:0000256" key="2">
    <source>
        <dbReference type="ARBA" id="ARBA00008869"/>
    </source>
</evidence>
<dbReference type="InterPro" id="IPR027417">
    <property type="entry name" value="P-loop_NTPase"/>
</dbReference>
<feature type="transmembrane region" description="Helical" evidence="10">
    <location>
        <begin position="157"/>
        <end position="176"/>
    </location>
</feature>
<dbReference type="GO" id="GO:0005524">
    <property type="term" value="F:ATP binding"/>
    <property type="evidence" value="ECO:0007669"/>
    <property type="project" value="UniProtKB-KW"/>
</dbReference>
<dbReference type="GO" id="GO:0016020">
    <property type="term" value="C:membrane"/>
    <property type="evidence" value="ECO:0007669"/>
    <property type="project" value="UniProtKB-SubCell"/>
</dbReference>
<comment type="similarity">
    <text evidence="2">Belongs to the ABC transporter superfamily. ABCA family.</text>
</comment>
<dbReference type="GO" id="GO:0140359">
    <property type="term" value="F:ABC-type transporter activity"/>
    <property type="evidence" value="ECO:0007669"/>
    <property type="project" value="InterPro"/>
</dbReference>
<dbReference type="Pfam" id="PF12698">
    <property type="entry name" value="ABC2_membrane_3"/>
    <property type="match status" value="2"/>
</dbReference>
<evidence type="ECO:0000256" key="9">
    <source>
        <dbReference type="ARBA" id="ARBA00023136"/>
    </source>
</evidence>
<feature type="transmembrane region" description="Helical" evidence="10">
    <location>
        <begin position="1166"/>
        <end position="1185"/>
    </location>
</feature>
<evidence type="ECO:0000256" key="5">
    <source>
        <dbReference type="ARBA" id="ARBA00022737"/>
    </source>
</evidence>
<dbReference type="AlphaFoldDB" id="A0A1V9ZD27"/>
<keyword evidence="4 10" id="KW-0812">Transmembrane</keyword>
<feature type="transmembrane region" description="Helical" evidence="10">
    <location>
        <begin position="1106"/>
        <end position="1126"/>
    </location>
</feature>
<dbReference type="InterPro" id="IPR026082">
    <property type="entry name" value="ABCA"/>
</dbReference>
<evidence type="ECO:0000256" key="6">
    <source>
        <dbReference type="ARBA" id="ARBA00022741"/>
    </source>
</evidence>
<reference evidence="12 13" key="1">
    <citation type="journal article" date="2014" name="Genome Biol. Evol.">
        <title>The secreted proteins of Achlya hypogyna and Thraustotheca clavata identify the ancestral oomycete secretome and reveal gene acquisitions by horizontal gene transfer.</title>
        <authorList>
            <person name="Misner I."/>
            <person name="Blouin N."/>
            <person name="Leonard G."/>
            <person name="Richards T.A."/>
            <person name="Lane C.E."/>
        </authorList>
    </citation>
    <scope>NUCLEOTIDE SEQUENCE [LARGE SCALE GENOMIC DNA]</scope>
    <source>
        <strain evidence="12 13">ATCC 34112</strain>
    </source>
</reference>
<dbReference type="SUPFAM" id="SSF52540">
    <property type="entry name" value="P-loop containing nucleoside triphosphate hydrolases"/>
    <property type="match status" value="1"/>
</dbReference>
<sequence length="1209" mass="133376">MSTALGTQLKACLNNAASDLPYYTCLVSSGMFASPSCNLACPQVKSPTKACCNALTVAANCTAKTATKSCKNLIDTTFAAITQCSMSSATIGVITLASIVAAVTIGLALFVCIVKRRGMSTLDPLKKWTYLVRNLTQLRVLVWKNLTLMKNHPMRTIIESLLPLVLVVALVILGNLDVIAGDKSSDESNTTGCTGSQCSAIMYAKCQTTLPKIFSIGEPTSTTTSFYSSGQPVFGMFFLLAYLRFIPSLTSRMVVEKELKITEGMRMMGLKDGPLLLSWYITGFLQYTPIALLLAIELKYGNVFPMADLATMFLFFTTFGLAIVSFANLVGVFFNKSKTAAIASVLIWVIAFLPFYAVENKSNSHKYAASLCAPTAFAHGINYLVVQAQRGKDVYYAVAEYTTPITDITIGSMTWYLLFDSIWMLFLGWYLQQVVPQEYGVQKPLLFLFDKEYWSPSLKIPINEEVADFHYADVQTPALRPDEPTIEAPSQALRVKEETGECIQICGLRKTFNTEDGEKVALHGLNVTMYSGQITAFLGHNGAGKTTTISMLTGLFPPTKGTAYVFGKTITQDMDQLRTSMGVCPQHDVLYDELTVLEHLKLYAALKSIPSPAEQINSMIAEVGLTEKRNVMSAKLSGGQKRKLSVAIALLGKSQVVFLDEPTSGMDPYSRRFTWNVLQRNRESRVMVLTTHFMDEADLLGDRIVILSEGRLCCAGSSLFLKQMYGTGYNLTLVKREACNIRYVVQYVQQYVPQVKVLSNVGSEVVLQLPTSSSEAFPQLLHGLDQNLAQLQLMEYGISVTTLEEVFLRIARTNNPADGDLELQEWRSSQHAFAEPKHVATRRTRTPTFESQYFALLQKRFRVSKRDKKTWFFMVLIPILFLALLAALPSINVASYLPIYKTADSFATEYYQQCFKLVNGSDAKCAFGKSPQTSTCSCQVGNGNKLVTYSCDTSSQNSCSSGSVTPNLTTSSYPYCAPSYGAIANKTACMQKWFSHCSLGLGDCNATSCCDSTNTMSPYYPCSSCATNTWPCYKGNCMKKDDAKLQGLINTFLAALIIVIGFSFVPASVVVFVVKEKDPHQNAKYQQMACGTSVFAYWSSLWTHDILFMLIPVAVAVGLLPLYASFKNDTDSMLGAFALLLAHVLSMLPLSYLFTFRFTKHSAAQTSILVFCLVTGGLFSIISFLCRLIDFDLIKNELTLAQLDTMYLR</sequence>
<dbReference type="CDD" id="cd03263">
    <property type="entry name" value="ABC_subfamily_A"/>
    <property type="match status" value="1"/>
</dbReference>
<proteinExistence type="inferred from homology"/>
<dbReference type="PROSITE" id="PS00211">
    <property type="entry name" value="ABC_TRANSPORTER_1"/>
    <property type="match status" value="1"/>
</dbReference>
<keyword evidence="5" id="KW-0677">Repeat</keyword>
<feature type="transmembrane region" description="Helical" evidence="10">
    <location>
        <begin position="310"/>
        <end position="333"/>
    </location>
</feature>
<dbReference type="PANTHER" id="PTHR19229">
    <property type="entry name" value="ATP-BINDING CASSETTE TRANSPORTER SUBFAMILY A ABCA"/>
    <property type="match status" value="1"/>
</dbReference>
<dbReference type="FunFam" id="3.40.50.300:FF:000298">
    <property type="entry name" value="ATP-binding cassette sub-family A member 12"/>
    <property type="match status" value="1"/>
</dbReference>
<dbReference type="GO" id="GO:0016887">
    <property type="term" value="F:ATP hydrolysis activity"/>
    <property type="evidence" value="ECO:0007669"/>
    <property type="project" value="InterPro"/>
</dbReference>
<evidence type="ECO:0000256" key="10">
    <source>
        <dbReference type="SAM" id="Phobius"/>
    </source>
</evidence>
<organism evidence="12 13">
    <name type="scientific">Thraustotheca clavata</name>
    <dbReference type="NCBI Taxonomy" id="74557"/>
    <lineage>
        <taxon>Eukaryota</taxon>
        <taxon>Sar</taxon>
        <taxon>Stramenopiles</taxon>
        <taxon>Oomycota</taxon>
        <taxon>Saprolegniomycetes</taxon>
        <taxon>Saprolegniales</taxon>
        <taxon>Achlyaceae</taxon>
        <taxon>Thraustotheca</taxon>
    </lineage>
</organism>
<dbReference type="SMART" id="SM00382">
    <property type="entry name" value="AAA"/>
    <property type="match status" value="1"/>
</dbReference>
<dbReference type="Pfam" id="PF00005">
    <property type="entry name" value="ABC_tran"/>
    <property type="match status" value="1"/>
</dbReference>
<evidence type="ECO:0000256" key="8">
    <source>
        <dbReference type="ARBA" id="ARBA00022989"/>
    </source>
</evidence>
<dbReference type="InterPro" id="IPR003593">
    <property type="entry name" value="AAA+_ATPase"/>
</dbReference>
<name>A0A1V9ZD27_9STRA</name>
<evidence type="ECO:0000256" key="7">
    <source>
        <dbReference type="ARBA" id="ARBA00022840"/>
    </source>
</evidence>
<evidence type="ECO:0000256" key="4">
    <source>
        <dbReference type="ARBA" id="ARBA00022692"/>
    </source>
</evidence>
<evidence type="ECO:0000313" key="12">
    <source>
        <dbReference type="EMBL" id="OQR95862.1"/>
    </source>
</evidence>
<feature type="transmembrane region" description="Helical" evidence="10">
    <location>
        <begin position="870"/>
        <end position="891"/>
    </location>
</feature>
<dbReference type="PROSITE" id="PS50893">
    <property type="entry name" value="ABC_TRANSPORTER_2"/>
    <property type="match status" value="1"/>
</dbReference>
<dbReference type="Gene3D" id="3.40.50.300">
    <property type="entry name" value="P-loop containing nucleotide triphosphate hydrolases"/>
    <property type="match status" value="1"/>
</dbReference>
<keyword evidence="3" id="KW-0813">Transport</keyword>
<feature type="transmembrane region" description="Helical" evidence="10">
    <location>
        <begin position="340"/>
        <end position="358"/>
    </location>
</feature>
<accession>A0A1V9ZD27</accession>
<evidence type="ECO:0000256" key="3">
    <source>
        <dbReference type="ARBA" id="ARBA00022448"/>
    </source>
</evidence>
<dbReference type="GO" id="GO:0005319">
    <property type="term" value="F:lipid transporter activity"/>
    <property type="evidence" value="ECO:0007669"/>
    <property type="project" value="TreeGrafter"/>
</dbReference>
<feature type="non-terminal residue" evidence="12">
    <location>
        <position position="1209"/>
    </location>
</feature>
<keyword evidence="7 12" id="KW-0067">ATP-binding</keyword>
<comment type="subcellular location">
    <subcellularLocation>
        <location evidence="1">Membrane</location>
        <topology evidence="1">Multi-pass membrane protein</topology>
    </subcellularLocation>
</comment>
<keyword evidence="8 10" id="KW-1133">Transmembrane helix</keyword>
<keyword evidence="9 10" id="KW-0472">Membrane</keyword>
<feature type="transmembrane region" description="Helical" evidence="10">
    <location>
        <begin position="233"/>
        <end position="255"/>
    </location>
</feature>
<feature type="transmembrane region" description="Helical" evidence="10">
    <location>
        <begin position="413"/>
        <end position="431"/>
    </location>
</feature>
<dbReference type="InterPro" id="IPR003439">
    <property type="entry name" value="ABC_transporter-like_ATP-bd"/>
</dbReference>
<protein>
    <submittedName>
        <fullName evidence="12">ATP-binding Cassette (ABC) Superfamily</fullName>
    </submittedName>
</protein>
<dbReference type="Proteomes" id="UP000243217">
    <property type="component" value="Unassembled WGS sequence"/>
</dbReference>
<dbReference type="OrthoDB" id="69253at2759"/>
<feature type="transmembrane region" description="Helical" evidence="10">
    <location>
        <begin position="91"/>
        <end position="114"/>
    </location>
</feature>
<evidence type="ECO:0000313" key="13">
    <source>
        <dbReference type="Proteomes" id="UP000243217"/>
    </source>
</evidence>
<evidence type="ECO:0000256" key="1">
    <source>
        <dbReference type="ARBA" id="ARBA00004141"/>
    </source>
</evidence>
<dbReference type="InterPro" id="IPR017871">
    <property type="entry name" value="ABC_transporter-like_CS"/>
</dbReference>
<feature type="domain" description="ABC transporter" evidence="11">
    <location>
        <begin position="503"/>
        <end position="734"/>
    </location>
</feature>
<evidence type="ECO:0000259" key="11">
    <source>
        <dbReference type="PROSITE" id="PS50893"/>
    </source>
</evidence>
<dbReference type="InterPro" id="IPR013525">
    <property type="entry name" value="ABC2_TM"/>
</dbReference>
<dbReference type="EMBL" id="JNBS01002017">
    <property type="protein sequence ID" value="OQR95862.1"/>
    <property type="molecule type" value="Genomic_DNA"/>
</dbReference>